<dbReference type="InterPro" id="IPR016166">
    <property type="entry name" value="FAD-bd_PCMH"/>
</dbReference>
<dbReference type="GO" id="GO:0071949">
    <property type="term" value="F:FAD binding"/>
    <property type="evidence" value="ECO:0007669"/>
    <property type="project" value="InterPro"/>
</dbReference>
<dbReference type="OrthoDB" id="9811557at2"/>
<evidence type="ECO:0000313" key="5">
    <source>
        <dbReference type="Proteomes" id="UP000294887"/>
    </source>
</evidence>
<dbReference type="NCBIfam" id="NF008439">
    <property type="entry name" value="PRK11282.1"/>
    <property type="match status" value="1"/>
</dbReference>
<keyword evidence="1" id="KW-0285">Flavoprotein</keyword>
<dbReference type="SUPFAM" id="SSF56176">
    <property type="entry name" value="FAD-binding/transporter-associated domain-like"/>
    <property type="match status" value="1"/>
</dbReference>
<protein>
    <submittedName>
        <fullName evidence="4">Glycolate oxidase FAD binding subunit</fullName>
    </submittedName>
</protein>
<feature type="domain" description="FAD-binding PCMH-type" evidence="3">
    <location>
        <begin position="1"/>
        <end position="174"/>
    </location>
</feature>
<dbReference type="InterPro" id="IPR016164">
    <property type="entry name" value="FAD-linked_Oxase-like_C"/>
</dbReference>
<name>A0A4R1F4G1_9GAMM</name>
<evidence type="ECO:0000256" key="1">
    <source>
        <dbReference type="ARBA" id="ARBA00022630"/>
    </source>
</evidence>
<keyword evidence="5" id="KW-1185">Reference proteome</keyword>
<dbReference type="Gene3D" id="3.30.465.10">
    <property type="match status" value="1"/>
</dbReference>
<dbReference type="EMBL" id="SMFQ01000004">
    <property type="protein sequence ID" value="TCJ85321.1"/>
    <property type="molecule type" value="Genomic_DNA"/>
</dbReference>
<dbReference type="PANTHER" id="PTHR11748:SF103">
    <property type="entry name" value="GLYCOLATE OXIDASE SUBUNIT GLCE"/>
    <property type="match status" value="1"/>
</dbReference>
<keyword evidence="2" id="KW-0274">FAD</keyword>
<dbReference type="InterPro" id="IPR006094">
    <property type="entry name" value="Oxid_FAD_bind_N"/>
</dbReference>
<dbReference type="InterPro" id="IPR016169">
    <property type="entry name" value="FAD-bd_PCMH_sub2"/>
</dbReference>
<proteinExistence type="predicted"/>
<sequence length="358" mass="39817">MTIQDNDISSDLQQRVLESIANKQPLYIHGGNSKAFYGNTVDATPLDISPHTGIISYEPTELCVTLRAGTLLSDLEALLNNTNQILPFEPPQYTTETTIGGAIAAGISGPRRAYTGSVRDAILGVKIINGNGEIVSFGGQVMKNVAGYDLSRMMVRSQGTLGVILEVSLRLLPKPPKEITLTFESDQKSALQFFQESRLQQLPITASAWFNDQVYLRLSESETVLEQSKKKLGFDLLSDYDDFWTDIRDHQHHFFGRTDKPLWRLSLPPATKQISSVDDNQLIEWGGAQRWINSNAPANIIQNIATSNNGYAYMFKGDLPETPCFPLLDQPLMLLHKQLKRNMDPNGIFSPGRIYSGL</sequence>
<dbReference type="RefSeq" id="WP_131907017.1">
    <property type="nucleotide sequence ID" value="NZ_BAAAFU010000001.1"/>
</dbReference>
<evidence type="ECO:0000256" key="2">
    <source>
        <dbReference type="ARBA" id="ARBA00022827"/>
    </source>
</evidence>
<gene>
    <name evidence="4" type="ORF">EV695_3292</name>
</gene>
<accession>A0A4R1F4G1</accession>
<evidence type="ECO:0000313" key="4">
    <source>
        <dbReference type="EMBL" id="TCJ85321.1"/>
    </source>
</evidence>
<organism evidence="4 5">
    <name type="scientific">Cocleimonas flava</name>
    <dbReference type="NCBI Taxonomy" id="634765"/>
    <lineage>
        <taxon>Bacteria</taxon>
        <taxon>Pseudomonadati</taxon>
        <taxon>Pseudomonadota</taxon>
        <taxon>Gammaproteobacteria</taxon>
        <taxon>Thiotrichales</taxon>
        <taxon>Thiotrichaceae</taxon>
        <taxon>Cocleimonas</taxon>
    </lineage>
</organism>
<dbReference type="Pfam" id="PF01565">
    <property type="entry name" value="FAD_binding_4"/>
    <property type="match status" value="1"/>
</dbReference>
<evidence type="ECO:0000259" key="3">
    <source>
        <dbReference type="PROSITE" id="PS51387"/>
    </source>
</evidence>
<reference evidence="4 5" key="1">
    <citation type="submission" date="2019-03" db="EMBL/GenBank/DDBJ databases">
        <title>Genomic Encyclopedia of Type Strains, Phase IV (KMG-IV): sequencing the most valuable type-strain genomes for metagenomic binning, comparative biology and taxonomic classification.</title>
        <authorList>
            <person name="Goeker M."/>
        </authorList>
    </citation>
    <scope>NUCLEOTIDE SEQUENCE [LARGE SCALE GENOMIC DNA]</scope>
    <source>
        <strain evidence="4 5">DSM 24830</strain>
    </source>
</reference>
<dbReference type="InterPro" id="IPR036318">
    <property type="entry name" value="FAD-bd_PCMH-like_sf"/>
</dbReference>
<comment type="caution">
    <text evidence="4">The sequence shown here is derived from an EMBL/GenBank/DDBJ whole genome shotgun (WGS) entry which is preliminary data.</text>
</comment>
<dbReference type="AlphaFoldDB" id="A0A4R1F4G1"/>
<dbReference type="Proteomes" id="UP000294887">
    <property type="component" value="Unassembled WGS sequence"/>
</dbReference>
<dbReference type="PROSITE" id="PS51387">
    <property type="entry name" value="FAD_PCMH"/>
    <property type="match status" value="1"/>
</dbReference>
<dbReference type="GO" id="GO:0003824">
    <property type="term" value="F:catalytic activity"/>
    <property type="evidence" value="ECO:0007669"/>
    <property type="project" value="InterPro"/>
</dbReference>
<dbReference type="SUPFAM" id="SSF55103">
    <property type="entry name" value="FAD-linked oxidases, C-terminal domain"/>
    <property type="match status" value="1"/>
</dbReference>
<dbReference type="PANTHER" id="PTHR11748">
    <property type="entry name" value="D-LACTATE DEHYDROGENASE"/>
    <property type="match status" value="1"/>
</dbReference>